<name>R4PWA2_9BACT</name>
<dbReference type="KEGG" id="saal:L336_0843"/>
<evidence type="ECO:0000256" key="1">
    <source>
        <dbReference type="SAM" id="MobiDB-lite"/>
    </source>
</evidence>
<evidence type="ECO:0000313" key="3">
    <source>
        <dbReference type="Proteomes" id="UP000013893"/>
    </source>
</evidence>
<dbReference type="OrthoDB" id="4947672at2"/>
<dbReference type="Proteomes" id="UP000013893">
    <property type="component" value="Chromosome"/>
</dbReference>
<dbReference type="HOGENOM" id="CLU_1552491_0_0_0"/>
<proteinExistence type="predicted"/>
<sequence>MSIIRKETIIANNKLLIPALATLGVVGTIATVSAATNVANALTSASSSIGSTSTSTQNDTSTQRPPVFDESKGGHTANGKAETLLTGTDLEKATAAATAKVSGATVLRAETEADGKGTYEVHMRKSDGSHTTVYLDTNFTVTSTEDGPNSPGPRGPRPPRDSSTTADSSQQN</sequence>
<feature type="compositionally biased region" description="Low complexity" evidence="1">
    <location>
        <begin position="45"/>
        <end position="63"/>
    </location>
</feature>
<feature type="region of interest" description="Disordered" evidence="1">
    <location>
        <begin position="139"/>
        <end position="172"/>
    </location>
</feature>
<evidence type="ECO:0008006" key="4">
    <source>
        <dbReference type="Google" id="ProtNLM"/>
    </source>
</evidence>
<dbReference type="STRING" id="1332188.L336_0843"/>
<evidence type="ECO:0000313" key="2">
    <source>
        <dbReference type="EMBL" id="AGL62545.1"/>
    </source>
</evidence>
<organism evidence="2 3">
    <name type="scientific">Candidatus Saccharimonas aalborgensis</name>
    <dbReference type="NCBI Taxonomy" id="1332188"/>
    <lineage>
        <taxon>Bacteria</taxon>
        <taxon>Candidatus Saccharimonadota</taxon>
        <taxon>Candidatus Saccharimonadia</taxon>
        <taxon>Candidatus Saccharimonadales</taxon>
        <taxon>Candidatus Saccharimonadaceae</taxon>
        <taxon>Candidatus Saccharimonas</taxon>
    </lineage>
</organism>
<dbReference type="Gene3D" id="3.30.505.20">
    <property type="match status" value="1"/>
</dbReference>
<feature type="region of interest" description="Disordered" evidence="1">
    <location>
        <begin position="45"/>
        <end position="80"/>
    </location>
</feature>
<protein>
    <recommendedName>
        <fullName evidence="4">PepSY domain-containing protein</fullName>
    </recommendedName>
</protein>
<dbReference type="EMBL" id="CP005957">
    <property type="protein sequence ID" value="AGL62545.1"/>
    <property type="molecule type" value="Genomic_DNA"/>
</dbReference>
<reference evidence="2 3" key="1">
    <citation type="journal article" date="2013" name="Nat. Biotechnol.">
        <title>Genome sequences of rare, uncultured bacteria obtained by differential coverage binning of multiple metagenomes.</title>
        <authorList>
            <person name="Albertsen M."/>
            <person name="Hugenholtz P."/>
            <person name="Skarshewski A."/>
            <person name="Nielsen K.L."/>
            <person name="Tyson G.W."/>
            <person name="Nielsen P.H."/>
        </authorList>
    </citation>
    <scope>NUCLEOTIDE SEQUENCE [LARGE SCALE GENOMIC DNA]</scope>
    <source>
        <strain evidence="2">TM71</strain>
    </source>
</reference>
<dbReference type="RefSeq" id="WP_015641995.1">
    <property type="nucleotide sequence ID" value="NC_021219.1"/>
</dbReference>
<accession>R4PWA2</accession>
<keyword evidence="3" id="KW-1185">Reference proteome</keyword>
<dbReference type="AlphaFoldDB" id="R4PWA2"/>
<gene>
    <name evidence="2" type="ORF">L336_0843</name>
</gene>